<evidence type="ECO:0000313" key="5">
    <source>
        <dbReference type="Proteomes" id="UP000747542"/>
    </source>
</evidence>
<organism evidence="4 5">
    <name type="scientific">Homarus americanus</name>
    <name type="common">American lobster</name>
    <dbReference type="NCBI Taxonomy" id="6706"/>
    <lineage>
        <taxon>Eukaryota</taxon>
        <taxon>Metazoa</taxon>
        <taxon>Ecdysozoa</taxon>
        <taxon>Arthropoda</taxon>
        <taxon>Crustacea</taxon>
        <taxon>Multicrustacea</taxon>
        <taxon>Malacostraca</taxon>
        <taxon>Eumalacostraca</taxon>
        <taxon>Eucarida</taxon>
        <taxon>Decapoda</taxon>
        <taxon>Pleocyemata</taxon>
        <taxon>Astacidea</taxon>
        <taxon>Nephropoidea</taxon>
        <taxon>Nephropidae</taxon>
        <taxon>Homarus</taxon>
    </lineage>
</organism>
<name>A0A8J5JSY8_HOMAM</name>
<dbReference type="Pfam" id="PF15865">
    <property type="entry name" value="Fanconi_A_N"/>
    <property type="match status" value="1"/>
</dbReference>
<dbReference type="Proteomes" id="UP000747542">
    <property type="component" value="Unassembled WGS sequence"/>
</dbReference>
<dbReference type="EMBL" id="JAHLQT010026447">
    <property type="protein sequence ID" value="KAG7163666.1"/>
    <property type="molecule type" value="Genomic_DNA"/>
</dbReference>
<dbReference type="PANTHER" id="PTHR12047:SF2">
    <property type="entry name" value="FANCONI ANEMIA GROUP A PROTEIN"/>
    <property type="match status" value="1"/>
</dbReference>
<evidence type="ECO:0000259" key="2">
    <source>
        <dbReference type="Pfam" id="PF15865"/>
    </source>
</evidence>
<feature type="compositionally biased region" description="Basic and acidic residues" evidence="1">
    <location>
        <begin position="348"/>
        <end position="368"/>
    </location>
</feature>
<dbReference type="Pfam" id="PF24781">
    <property type="entry name" value="FANCA_helical"/>
    <property type="match status" value="1"/>
</dbReference>
<dbReference type="GO" id="GO:0036297">
    <property type="term" value="P:interstrand cross-link repair"/>
    <property type="evidence" value="ECO:0007669"/>
    <property type="project" value="InterPro"/>
</dbReference>
<evidence type="ECO:0000256" key="1">
    <source>
        <dbReference type="SAM" id="MobiDB-lite"/>
    </source>
</evidence>
<evidence type="ECO:0000259" key="3">
    <source>
        <dbReference type="Pfam" id="PF24781"/>
    </source>
</evidence>
<keyword evidence="5" id="KW-1185">Reference proteome</keyword>
<dbReference type="GO" id="GO:0043240">
    <property type="term" value="C:Fanconi anaemia nuclear complex"/>
    <property type="evidence" value="ECO:0007669"/>
    <property type="project" value="InterPro"/>
</dbReference>
<evidence type="ECO:0000313" key="4">
    <source>
        <dbReference type="EMBL" id="KAG7163666.1"/>
    </source>
</evidence>
<dbReference type="PANTHER" id="PTHR12047">
    <property type="entry name" value="FANCONI ANEMIA GROUP A PROTEIN"/>
    <property type="match status" value="1"/>
</dbReference>
<dbReference type="InterPro" id="IPR055386">
    <property type="entry name" value="FANCA_helical"/>
</dbReference>
<gene>
    <name evidence="4" type="primary">Fanca-L</name>
    <name evidence="4" type="ORF">Hamer_G002889</name>
</gene>
<dbReference type="InterPro" id="IPR031729">
    <property type="entry name" value="Fanconi_A_N"/>
</dbReference>
<feature type="domain" description="Fanconi anaemia group A protein N-terminal" evidence="2">
    <location>
        <begin position="240"/>
        <end position="601"/>
    </location>
</feature>
<proteinExistence type="predicted"/>
<feature type="domain" description="Fanconi anaemia group A protein helical" evidence="3">
    <location>
        <begin position="620"/>
        <end position="698"/>
    </location>
</feature>
<comment type="caution">
    <text evidence="4">The sequence shown here is derived from an EMBL/GenBank/DDBJ whole genome shotgun (WGS) entry which is preliminary data.</text>
</comment>
<dbReference type="InterPro" id="IPR003516">
    <property type="entry name" value="FANCA"/>
</dbReference>
<protein>
    <submittedName>
        <fullName evidence="4">Fanconi anemia group A protein-like</fullName>
    </submittedName>
</protein>
<sequence>MKPTSRHGLSYGAVRVALAKIIHLHSDLPAVVRENRDGHCSTNKSTVPIGNYMNDNTVGIEEKTERESKRICSSKHFPQKKLTKDEGCYVSSVNQCQRGSLSLLDATSLYKDGRCGGELAPRSAWNAASTLYTSITQTHGPGRGLLMPGVSQITKEVILEQIESEAESLGVEVCMAAKSMIMALVKLLAHLVQEGKHYLSDMEGLITTTHFLMSRKILSTSDIGEQFLKEPAFLKLPLVCIWRFSSIGVVSLEQIIKSLHDSKHTSLSVVEDLVHLVLYEKENPMNTSAVSEILAVLICIVYEPAKDKCVSLSKFANRVLTSLTERLLNHVLYNKVKKGLNLSSQESGDQHSHVKSSPKEKVSKSSDDSIERSTIKVMNIYELVLNNISISTQALEAYCSSQLVQVLTHRPELHLGRVLRNQENWRSTQANTTLSAWMWKLVVALGYEAALNTLDLVVTNEEVNWACILTLVATALNCHRQTVTVLKRMIQRNIQRGCEDQDMESLVIGFLFARHASQEGRHIFPTYSLWFSALFATESGSPVANKQAFVFLIQFLTDLVPHEPAYCLRAHLTNQIFTPKGCKEILSDYCYLAKARLQELREKLEDCSIEHQSLKTKNKVAEEVESAVKHFSETGKIANFILEASIFRKPHFRSAFLPALLIPRQLPDVPDARAKLIGALHSAGKISFNMYSSYIEACQKESSDLLTGVFIDVTQDITVEEPIIELSTMLQELVDEATSNQDESTATSPLVLPCLSRISGKIEEMMKLSDSMLKDVKYLTVDARKFNPKMVPYQVIQKIMETVGKLCLISSPDKSAKRRPDFLSQFVSLISSSVTLQCALFTYLIHNVKIGQQGELCKDQIENYGVILSELWKIEGLFLPIIEASAPDQQPQYFFRLFLDKLKLHSRQASIFACSIMDSWLQWSLMEEENVPPQLLHLYCCLAPRLPLIYNDQACSRLYFNKYNILSQKHKISLEKWIIFELQSTWEDTPIDVRQTYLKCRLLQDFVSSSDTLKDNQNPDSMSIDNLIIEMVFAFLKIGLKQPNSNEILMLIQSLAQDNLNPTSICLLEEWHRHHTEGTAGDISVLSFMSICGCLPSSLFLRADRLIQLSEALKILVNQILVASQDIQMNLHDTIFLFSSVLSAAAAPGIKNLQVQHCFMPLRTAIMFHWESLGSFSESHNNIIRRHSCLESLWNIMKIENKKTLTFLTEEESGIRLLALCLQQSVSEKEMNDLISVVDTTYYIKWLLAYLGLQQMRGSIPLFPDGKGLASDFKEQDKRVITACQKALNTFLAISQPTKIVKNIFPSMTETHLASKSVPTALVFILLYNNVMPCNSVGEVKILNQFELLLQCHIFHSYRYDSQKSSGENSLSLKAHSAGNSDSPNLEYLTELNQKIFLYLQQKMSSKMLTKLSKETVLKCESEMISAIKFKIQSKEN</sequence>
<reference evidence="4" key="1">
    <citation type="journal article" date="2021" name="Sci. Adv.">
        <title>The American lobster genome reveals insights on longevity, neural, and immune adaptations.</title>
        <authorList>
            <person name="Polinski J.M."/>
            <person name="Zimin A.V."/>
            <person name="Clark K.F."/>
            <person name="Kohn A.B."/>
            <person name="Sadowski N."/>
            <person name="Timp W."/>
            <person name="Ptitsyn A."/>
            <person name="Khanna P."/>
            <person name="Romanova D.Y."/>
            <person name="Williams P."/>
            <person name="Greenwood S.J."/>
            <person name="Moroz L.L."/>
            <person name="Walt D.R."/>
            <person name="Bodnar A.G."/>
        </authorList>
    </citation>
    <scope>NUCLEOTIDE SEQUENCE</scope>
    <source>
        <strain evidence="4">GMGI-L3</strain>
    </source>
</reference>
<feature type="region of interest" description="Disordered" evidence="1">
    <location>
        <begin position="343"/>
        <end position="368"/>
    </location>
</feature>
<accession>A0A8J5JSY8</accession>